<keyword evidence="2" id="KW-1185">Reference proteome</keyword>
<sequence>MYNQWGTGKLYISQCISVLQINTAKKKSKRRTICVRWKNEFLNRDIIDLHGFRWTEDATNLVKTRIDEIRLKPSMLPHGSLRPFTLTCVSGAGNNSKKKDDPKLLKAVRDFLGVNYK</sequence>
<dbReference type="EMBL" id="BTSX01000001">
    <property type="protein sequence ID" value="GMS78143.1"/>
    <property type="molecule type" value="Genomic_DNA"/>
</dbReference>
<dbReference type="AlphaFoldDB" id="A0AAV5S8F5"/>
<gene>
    <name evidence="1" type="ORF">PENTCL1PPCAC_318</name>
</gene>
<reference evidence="1" key="1">
    <citation type="submission" date="2023-10" db="EMBL/GenBank/DDBJ databases">
        <title>Genome assembly of Pristionchus species.</title>
        <authorList>
            <person name="Yoshida K."/>
            <person name="Sommer R.J."/>
        </authorList>
    </citation>
    <scope>NUCLEOTIDE SEQUENCE</scope>
    <source>
        <strain evidence="1">RS0144</strain>
    </source>
</reference>
<evidence type="ECO:0000313" key="1">
    <source>
        <dbReference type="EMBL" id="GMS78143.1"/>
    </source>
</evidence>
<dbReference type="Proteomes" id="UP001432027">
    <property type="component" value="Unassembled WGS sequence"/>
</dbReference>
<dbReference type="InterPro" id="IPR036063">
    <property type="entry name" value="Smr_dom_sf"/>
</dbReference>
<accession>A0AAV5S8F5</accession>
<protein>
    <recommendedName>
        <fullName evidence="3">Smr domain-containing protein</fullName>
    </recommendedName>
</protein>
<organism evidence="1 2">
    <name type="scientific">Pristionchus entomophagus</name>
    <dbReference type="NCBI Taxonomy" id="358040"/>
    <lineage>
        <taxon>Eukaryota</taxon>
        <taxon>Metazoa</taxon>
        <taxon>Ecdysozoa</taxon>
        <taxon>Nematoda</taxon>
        <taxon>Chromadorea</taxon>
        <taxon>Rhabditida</taxon>
        <taxon>Rhabditina</taxon>
        <taxon>Diplogasteromorpha</taxon>
        <taxon>Diplogasteroidea</taxon>
        <taxon>Neodiplogasteridae</taxon>
        <taxon>Pristionchus</taxon>
    </lineage>
</organism>
<name>A0AAV5S8F5_9BILA</name>
<evidence type="ECO:0000313" key="2">
    <source>
        <dbReference type="Proteomes" id="UP001432027"/>
    </source>
</evidence>
<evidence type="ECO:0008006" key="3">
    <source>
        <dbReference type="Google" id="ProtNLM"/>
    </source>
</evidence>
<comment type="caution">
    <text evidence="1">The sequence shown here is derived from an EMBL/GenBank/DDBJ whole genome shotgun (WGS) entry which is preliminary data.</text>
</comment>
<proteinExistence type="predicted"/>
<dbReference type="Gene3D" id="3.30.1370.110">
    <property type="match status" value="1"/>
</dbReference>